<dbReference type="Pfam" id="PF04484">
    <property type="entry name" value="QWRF"/>
    <property type="match status" value="1"/>
</dbReference>
<dbReference type="GO" id="GO:0005880">
    <property type="term" value="C:nuclear microtubule"/>
    <property type="evidence" value="ECO:0007669"/>
    <property type="project" value="TreeGrafter"/>
</dbReference>
<evidence type="ECO:0000256" key="1">
    <source>
        <dbReference type="ARBA" id="ARBA00010016"/>
    </source>
</evidence>
<feature type="compositionally biased region" description="Polar residues" evidence="2">
    <location>
        <begin position="293"/>
        <end position="307"/>
    </location>
</feature>
<dbReference type="AlphaFoldDB" id="A0AA88VEN2"/>
<comment type="caution">
    <text evidence="3">The sequence shown here is derived from an EMBL/GenBank/DDBJ whole genome shotgun (WGS) entry which is preliminary data.</text>
</comment>
<feature type="region of interest" description="Disordered" evidence="2">
    <location>
        <begin position="293"/>
        <end position="364"/>
    </location>
</feature>
<dbReference type="Proteomes" id="UP001188597">
    <property type="component" value="Unassembled WGS sequence"/>
</dbReference>
<feature type="compositionally biased region" description="Basic and acidic residues" evidence="2">
    <location>
        <begin position="1"/>
        <end position="10"/>
    </location>
</feature>
<feature type="region of interest" description="Disordered" evidence="2">
    <location>
        <begin position="144"/>
        <end position="200"/>
    </location>
</feature>
<dbReference type="PANTHER" id="PTHR31807">
    <property type="entry name" value="AUGMIN FAMILY MEMBER"/>
    <property type="match status" value="1"/>
</dbReference>
<keyword evidence="4" id="KW-1185">Reference proteome</keyword>
<protein>
    <recommendedName>
        <fullName evidence="5">AUGMIN subunit 8</fullName>
    </recommendedName>
</protein>
<evidence type="ECO:0000256" key="2">
    <source>
        <dbReference type="SAM" id="MobiDB-lite"/>
    </source>
</evidence>
<evidence type="ECO:0000313" key="4">
    <source>
        <dbReference type="Proteomes" id="UP001188597"/>
    </source>
</evidence>
<name>A0AA88VEN2_9ASTE</name>
<feature type="compositionally biased region" description="Polar residues" evidence="2">
    <location>
        <begin position="355"/>
        <end position="364"/>
    </location>
</feature>
<reference evidence="3" key="1">
    <citation type="submission" date="2022-12" db="EMBL/GenBank/DDBJ databases">
        <title>Draft genome assemblies for two species of Escallonia (Escalloniales).</title>
        <authorList>
            <person name="Chanderbali A."/>
            <person name="Dervinis C."/>
            <person name="Anghel I."/>
            <person name="Soltis D."/>
            <person name="Soltis P."/>
            <person name="Zapata F."/>
        </authorList>
    </citation>
    <scope>NUCLEOTIDE SEQUENCE</scope>
    <source>
        <strain evidence="3">UCBG64.0493</strain>
        <tissue evidence="3">Leaf</tissue>
    </source>
</reference>
<sequence length="588" mass="64695">MDVHESDQALRKHSVLETPRPPLVPADKNNDTTRRSRTREVSSRYKSPTPPAPRRCPSPNISRTGTSPPVPVPKRAISAERRRPSTPPSPPRPSTPVHDTSRDIHLTSRRIIGSRLPEALWPSRMRSLSVSFQSDTFSLPISKREKSVTPALSDRSLKPSSNVAHKKAESPPVSRKPTPERKRSPLKGKNISDQSENSKPVDVLHARLIDQHRWPSRAGLSDRATKASTTHSGTAVTSLRRMSIPDRIGKPSQKSASDAARLLSSDGSSRLELEACPVDVNQLRIPRLLSSNSSERMTSITPALRSQSLPTPGSRPPSPSTTSLFPSSASRGVSPSRTRVSNPAPSRGVSPSRIRGSSPTRQSNSTTSVLTFIVDIRKGKKASNHIEDAHQLRLLYNRHLQWRYVNAQAHSVLHCQKATAERTLYNVWRTSSELWDIVTEKRIDLQQLSLKLKLYSVLNEQMAYLDEWALIERDHACALSGATEDLQASTLRLPVIGGAKADIETVEAAVCSAVQLMQTIGSSICSLLSKVEGVNSLVSELADVAAQERAMLDECESVLASTAVMQVVEEYSLRTHLIQLKEAWKSGE</sequence>
<dbReference type="GO" id="GO:0051225">
    <property type="term" value="P:spindle assembly"/>
    <property type="evidence" value="ECO:0007669"/>
    <property type="project" value="TreeGrafter"/>
</dbReference>
<comment type="similarity">
    <text evidence="1">Belongs to the QWRF family.</text>
</comment>
<dbReference type="PANTHER" id="PTHR31807:SF37">
    <property type="entry name" value="HAUS AUGMIN-LIKE COMPLEX SUBUNIT 8"/>
    <property type="match status" value="1"/>
</dbReference>
<evidence type="ECO:0000313" key="3">
    <source>
        <dbReference type="EMBL" id="KAK3005090.1"/>
    </source>
</evidence>
<feature type="region of interest" description="Disordered" evidence="2">
    <location>
        <begin position="1"/>
        <end position="110"/>
    </location>
</feature>
<proteinExistence type="inferred from homology"/>
<dbReference type="GO" id="GO:0008017">
    <property type="term" value="F:microtubule binding"/>
    <property type="evidence" value="ECO:0007669"/>
    <property type="project" value="TreeGrafter"/>
</dbReference>
<dbReference type="GO" id="GO:0005737">
    <property type="term" value="C:cytoplasm"/>
    <property type="evidence" value="ECO:0007669"/>
    <property type="project" value="TreeGrafter"/>
</dbReference>
<accession>A0AA88VEN2</accession>
<feature type="region of interest" description="Disordered" evidence="2">
    <location>
        <begin position="214"/>
        <end position="261"/>
    </location>
</feature>
<feature type="compositionally biased region" description="Basic and acidic residues" evidence="2">
    <location>
        <begin position="28"/>
        <end position="43"/>
    </location>
</feature>
<evidence type="ECO:0008006" key="5">
    <source>
        <dbReference type="Google" id="ProtNLM"/>
    </source>
</evidence>
<feature type="compositionally biased region" description="Pro residues" evidence="2">
    <location>
        <begin position="85"/>
        <end position="94"/>
    </location>
</feature>
<feature type="compositionally biased region" description="Polar residues" evidence="2">
    <location>
        <begin position="226"/>
        <end position="237"/>
    </location>
</feature>
<gene>
    <name evidence="3" type="ORF">RJ639_017115</name>
</gene>
<dbReference type="InterPro" id="IPR007573">
    <property type="entry name" value="QWRF"/>
</dbReference>
<organism evidence="3 4">
    <name type="scientific">Escallonia herrerae</name>
    <dbReference type="NCBI Taxonomy" id="1293975"/>
    <lineage>
        <taxon>Eukaryota</taxon>
        <taxon>Viridiplantae</taxon>
        <taxon>Streptophyta</taxon>
        <taxon>Embryophyta</taxon>
        <taxon>Tracheophyta</taxon>
        <taxon>Spermatophyta</taxon>
        <taxon>Magnoliopsida</taxon>
        <taxon>eudicotyledons</taxon>
        <taxon>Gunneridae</taxon>
        <taxon>Pentapetalae</taxon>
        <taxon>asterids</taxon>
        <taxon>campanulids</taxon>
        <taxon>Escalloniales</taxon>
        <taxon>Escalloniaceae</taxon>
        <taxon>Escallonia</taxon>
    </lineage>
</organism>
<dbReference type="EMBL" id="JAVXUP010002170">
    <property type="protein sequence ID" value="KAK3005090.1"/>
    <property type="molecule type" value="Genomic_DNA"/>
</dbReference>
<feature type="compositionally biased region" description="Polar residues" evidence="2">
    <location>
        <begin position="331"/>
        <end position="344"/>
    </location>
</feature>
<feature type="compositionally biased region" description="Low complexity" evidence="2">
    <location>
        <begin position="320"/>
        <end position="330"/>
    </location>
</feature>